<dbReference type="KEGG" id="mphy:MCBMB27_02599"/>
<dbReference type="EMBL" id="CP015367">
    <property type="protein sequence ID" value="APT31890.1"/>
    <property type="molecule type" value="Genomic_DNA"/>
</dbReference>
<evidence type="ECO:0000313" key="4">
    <source>
        <dbReference type="Proteomes" id="UP000199140"/>
    </source>
</evidence>
<organism evidence="2 4">
    <name type="scientific">Methylobacterium phyllosphaerae</name>
    <dbReference type="NCBI Taxonomy" id="418223"/>
    <lineage>
        <taxon>Bacteria</taxon>
        <taxon>Pseudomonadati</taxon>
        <taxon>Pseudomonadota</taxon>
        <taxon>Alphaproteobacteria</taxon>
        <taxon>Hyphomicrobiales</taxon>
        <taxon>Methylobacteriaceae</taxon>
        <taxon>Methylobacterium</taxon>
    </lineage>
</organism>
<dbReference type="AlphaFoldDB" id="A0AAE8HSK0"/>
<evidence type="ECO:0000313" key="3">
    <source>
        <dbReference type="Proteomes" id="UP000185487"/>
    </source>
</evidence>
<evidence type="ECO:0000313" key="2">
    <source>
        <dbReference type="EMBL" id="SFH02041.1"/>
    </source>
</evidence>
<reference evidence="1 3" key="1">
    <citation type="submission" date="2016-04" db="EMBL/GenBank/DDBJ databases">
        <title>Complete genome sequencing and analysis of CBMB27, Methylobacterium phyllosphaerae isolated from leaf tissues of rice (Oryza sativa L.).</title>
        <authorList>
            <person name="Lee Y."/>
            <person name="Hwangbo K."/>
            <person name="Chung H."/>
            <person name="Yoo J."/>
            <person name="Kim K.Y."/>
            <person name="Sa T.M."/>
            <person name="Um Y."/>
            <person name="Madhaiyan M."/>
        </authorList>
    </citation>
    <scope>NUCLEOTIDE SEQUENCE [LARGE SCALE GENOMIC DNA]</scope>
    <source>
        <strain evidence="1 3">CBMB27</strain>
    </source>
</reference>
<proteinExistence type="predicted"/>
<dbReference type="Proteomes" id="UP000199140">
    <property type="component" value="Unassembled WGS sequence"/>
</dbReference>
<evidence type="ECO:0000313" key="1">
    <source>
        <dbReference type="EMBL" id="APT31890.1"/>
    </source>
</evidence>
<dbReference type="Proteomes" id="UP000185487">
    <property type="component" value="Chromosome"/>
</dbReference>
<dbReference type="RefSeq" id="WP_236952959.1">
    <property type="nucleotide sequence ID" value="NZ_CP015367.1"/>
</dbReference>
<gene>
    <name evidence="1" type="ORF">MCBMB27_02599</name>
    <name evidence="2" type="ORF">SAMN05192567_11268</name>
</gene>
<sequence>MIAVRLNAAPEASVDQLAPTPEPRACLECGTLHTSANAEAEFCSDRCRMAFNNRRAKRGAELYDLFMALRHDRVTATRFKVWRLLNRLAAGFRAEDVAERAGRRSWRSPAAILARRPHLADERLIERGGR</sequence>
<reference evidence="2 4" key="2">
    <citation type="submission" date="2016-10" db="EMBL/GenBank/DDBJ databases">
        <authorList>
            <person name="Varghese N."/>
            <person name="Submissions S."/>
        </authorList>
    </citation>
    <scope>NUCLEOTIDE SEQUENCE [LARGE SCALE GENOMIC DNA]</scope>
    <source>
        <strain evidence="2 4">CBMB27</strain>
    </source>
</reference>
<name>A0AAE8HSK0_9HYPH</name>
<accession>A0AAE8HSK0</accession>
<keyword evidence="3" id="KW-1185">Reference proteome</keyword>
<dbReference type="EMBL" id="FOPK01000012">
    <property type="protein sequence ID" value="SFH02041.1"/>
    <property type="molecule type" value="Genomic_DNA"/>
</dbReference>
<protein>
    <submittedName>
        <fullName evidence="2">Uncharacterized protein</fullName>
    </submittedName>
</protein>